<feature type="compositionally biased region" description="Basic and acidic residues" evidence="1">
    <location>
        <begin position="82"/>
        <end position="97"/>
    </location>
</feature>
<dbReference type="PANTHER" id="PTHR14303">
    <property type="entry name" value="DNA POLYMERASE DELTA SUBUNIT 4"/>
    <property type="match status" value="1"/>
</dbReference>
<dbReference type="OrthoDB" id="337486at2759"/>
<dbReference type="Proteomes" id="UP000012174">
    <property type="component" value="Unassembled WGS sequence"/>
</dbReference>
<feature type="compositionally biased region" description="Acidic residues" evidence="1">
    <location>
        <begin position="64"/>
        <end position="81"/>
    </location>
</feature>
<sequence>MPTTRRSAGRPTGSGSNKQQSTLSFNHRVTKPVPQSAKGATKNIIGTTTPAKQSPLGKHVLKVEDEEPVDVEAEEEEEEEQETKREAEEEKKSEAELRALKVTDRQIDQYWRGLERERTARRVHQRELSLAEKVLRYWDVSSQYGPCVGISRMKRWQRADRLGLNPPVEVLAVLVKEEGKGTKGIERAHMDEILNSTPSVDVE</sequence>
<name>M7TAW0_EUTLA</name>
<accession>M7TAW0</accession>
<evidence type="ECO:0000313" key="3">
    <source>
        <dbReference type="Proteomes" id="UP000012174"/>
    </source>
</evidence>
<dbReference type="GO" id="GO:0006261">
    <property type="term" value="P:DNA-templated DNA replication"/>
    <property type="evidence" value="ECO:0007669"/>
    <property type="project" value="TreeGrafter"/>
</dbReference>
<dbReference type="OMA" id="HYGPCTG"/>
<evidence type="ECO:0000313" key="2">
    <source>
        <dbReference type="EMBL" id="EMR67001.1"/>
    </source>
</evidence>
<proteinExistence type="predicted"/>
<dbReference type="GO" id="GO:0003887">
    <property type="term" value="F:DNA-directed DNA polymerase activity"/>
    <property type="evidence" value="ECO:0007669"/>
    <property type="project" value="TreeGrafter"/>
</dbReference>
<protein>
    <submittedName>
        <fullName evidence="2">Putative dna polymerase delta protein</fullName>
    </submittedName>
</protein>
<feature type="region of interest" description="Disordered" evidence="1">
    <location>
        <begin position="1"/>
        <end position="97"/>
    </location>
</feature>
<evidence type="ECO:0000256" key="1">
    <source>
        <dbReference type="SAM" id="MobiDB-lite"/>
    </source>
</evidence>
<dbReference type="PANTHER" id="PTHR14303:SF0">
    <property type="entry name" value="DNA POLYMERASE DELTA SUBUNIT 4"/>
    <property type="match status" value="1"/>
</dbReference>
<feature type="compositionally biased region" description="Polar residues" evidence="1">
    <location>
        <begin position="13"/>
        <end position="27"/>
    </location>
</feature>
<dbReference type="GO" id="GO:0000731">
    <property type="term" value="P:DNA synthesis involved in DNA repair"/>
    <property type="evidence" value="ECO:0007669"/>
    <property type="project" value="InterPro"/>
</dbReference>
<dbReference type="KEGG" id="ela:UCREL1_5998"/>
<dbReference type="HOGENOM" id="CLU_077732_0_0_1"/>
<dbReference type="EMBL" id="KB706542">
    <property type="protein sequence ID" value="EMR67001.1"/>
    <property type="molecule type" value="Genomic_DNA"/>
</dbReference>
<dbReference type="InterPro" id="IPR007218">
    <property type="entry name" value="DNA_pol_delta_4"/>
</dbReference>
<gene>
    <name evidence="2" type="ORF">UCREL1_5998</name>
</gene>
<reference evidence="3" key="1">
    <citation type="journal article" date="2013" name="Genome Announc.">
        <title>Draft genome sequence of the grapevine dieback fungus Eutypa lata UCR-EL1.</title>
        <authorList>
            <person name="Blanco-Ulate B."/>
            <person name="Rolshausen P.E."/>
            <person name="Cantu D."/>
        </authorList>
    </citation>
    <scope>NUCLEOTIDE SEQUENCE [LARGE SCALE GENOMIC DNA]</scope>
    <source>
        <strain evidence="3">UCR-EL1</strain>
    </source>
</reference>
<dbReference type="Pfam" id="PF04081">
    <property type="entry name" value="DNA_pol_delta_4"/>
    <property type="match status" value="1"/>
</dbReference>
<dbReference type="eggNOG" id="ENOG502SC9I">
    <property type="taxonomic scope" value="Eukaryota"/>
</dbReference>
<organism evidence="2 3">
    <name type="scientific">Eutypa lata (strain UCR-EL1)</name>
    <name type="common">Grapevine dieback disease fungus</name>
    <name type="synonym">Eutypa armeniacae</name>
    <dbReference type="NCBI Taxonomy" id="1287681"/>
    <lineage>
        <taxon>Eukaryota</taxon>
        <taxon>Fungi</taxon>
        <taxon>Dikarya</taxon>
        <taxon>Ascomycota</taxon>
        <taxon>Pezizomycotina</taxon>
        <taxon>Sordariomycetes</taxon>
        <taxon>Xylariomycetidae</taxon>
        <taxon>Xylariales</taxon>
        <taxon>Diatrypaceae</taxon>
        <taxon>Eutypa</taxon>
    </lineage>
</organism>
<keyword evidence="3" id="KW-1185">Reference proteome</keyword>
<dbReference type="AlphaFoldDB" id="M7TAW0"/>
<dbReference type="GO" id="GO:0043625">
    <property type="term" value="C:delta DNA polymerase complex"/>
    <property type="evidence" value="ECO:0007669"/>
    <property type="project" value="TreeGrafter"/>
</dbReference>
<dbReference type="STRING" id="1287681.M7TAW0"/>